<feature type="transmembrane region" description="Helical" evidence="2">
    <location>
        <begin position="69"/>
        <end position="87"/>
    </location>
</feature>
<protein>
    <submittedName>
        <fullName evidence="3">Uncharacterized protein</fullName>
    </submittedName>
</protein>
<gene>
    <name evidence="3" type="ORF">D8Y22_07515</name>
</gene>
<keyword evidence="2" id="KW-0812">Transmembrane</keyword>
<evidence type="ECO:0000313" key="4">
    <source>
        <dbReference type="Proteomes" id="UP000318864"/>
    </source>
</evidence>
<organism evidence="3 4">
    <name type="scientific">Salinadaptatus halalkaliphilus</name>
    <dbReference type="NCBI Taxonomy" id="2419781"/>
    <lineage>
        <taxon>Archaea</taxon>
        <taxon>Methanobacteriati</taxon>
        <taxon>Methanobacteriota</taxon>
        <taxon>Stenosarchaea group</taxon>
        <taxon>Halobacteria</taxon>
        <taxon>Halobacteriales</taxon>
        <taxon>Natrialbaceae</taxon>
        <taxon>Salinadaptatus</taxon>
    </lineage>
</organism>
<dbReference type="EMBL" id="RBZW01000021">
    <property type="protein sequence ID" value="THE65067.1"/>
    <property type="molecule type" value="Genomic_DNA"/>
</dbReference>
<accession>A0A4V3VLC1</accession>
<reference evidence="3 4" key="1">
    <citation type="submission" date="2018-10" db="EMBL/GenBank/DDBJ databases">
        <title>Natronolimnobius sp. XQ-INN 246 isolated from Inner Mongolia Autonomous Region of China.</title>
        <authorList>
            <person name="Xue Q."/>
        </authorList>
    </citation>
    <scope>NUCLEOTIDE SEQUENCE [LARGE SCALE GENOMIC DNA]</scope>
    <source>
        <strain evidence="3 4">XQ-INN 246</strain>
    </source>
</reference>
<keyword evidence="2" id="KW-1133">Transmembrane helix</keyword>
<dbReference type="Proteomes" id="UP000318864">
    <property type="component" value="Unassembled WGS sequence"/>
</dbReference>
<evidence type="ECO:0000313" key="3">
    <source>
        <dbReference type="EMBL" id="THE65067.1"/>
    </source>
</evidence>
<feature type="region of interest" description="Disordered" evidence="1">
    <location>
        <begin position="1"/>
        <end position="24"/>
    </location>
</feature>
<evidence type="ECO:0000256" key="1">
    <source>
        <dbReference type="SAM" id="MobiDB-lite"/>
    </source>
</evidence>
<keyword evidence="2" id="KW-0472">Membrane</keyword>
<name>A0A4V3VLC1_9EURY</name>
<feature type="transmembrane region" description="Helical" evidence="2">
    <location>
        <begin position="42"/>
        <end position="63"/>
    </location>
</feature>
<dbReference type="AlphaFoldDB" id="A0A4V3VLC1"/>
<evidence type="ECO:0000256" key="2">
    <source>
        <dbReference type="SAM" id="Phobius"/>
    </source>
</evidence>
<keyword evidence="4" id="KW-1185">Reference proteome</keyword>
<proteinExistence type="predicted"/>
<comment type="caution">
    <text evidence="3">The sequence shown here is derived from an EMBL/GenBank/DDBJ whole genome shotgun (WGS) entry which is preliminary data.</text>
</comment>
<sequence length="89" mass="9995">MTDRPESTTRPHSPGSTLDPESGRVPIREQLRRWLGVSRRQWEWLVSAVIVGPYVLAVALLAGGRFAESWILFAIGIHSGIALYLSYKF</sequence>